<protein>
    <submittedName>
        <fullName evidence="11">ABC transporter</fullName>
    </submittedName>
</protein>
<dbReference type="SMART" id="SM00382">
    <property type="entry name" value="AAA"/>
    <property type="match status" value="1"/>
</dbReference>
<evidence type="ECO:0000256" key="1">
    <source>
        <dbReference type="ARBA" id="ARBA00004651"/>
    </source>
</evidence>
<evidence type="ECO:0000256" key="8">
    <source>
        <dbReference type="SAM" id="Phobius"/>
    </source>
</evidence>
<dbReference type="InterPro" id="IPR036640">
    <property type="entry name" value="ABC1_TM_sf"/>
</dbReference>
<dbReference type="AlphaFoldDB" id="M1L5L5"/>
<dbReference type="GO" id="GO:0005886">
    <property type="term" value="C:plasma membrane"/>
    <property type="evidence" value="ECO:0007669"/>
    <property type="project" value="UniProtKB-SubCell"/>
</dbReference>
<dbReference type="PROSITE" id="PS50893">
    <property type="entry name" value="ABC_TRANSPORTER_2"/>
    <property type="match status" value="1"/>
</dbReference>
<dbReference type="CDD" id="cd18584">
    <property type="entry name" value="ABC_6TM_AarD_CydD"/>
    <property type="match status" value="1"/>
</dbReference>
<dbReference type="RefSeq" id="WP_015389181.1">
    <property type="nucleotide sequence ID" value="NC_020283.1"/>
</dbReference>
<keyword evidence="12" id="KW-1185">Reference proteome</keyword>
<feature type="transmembrane region" description="Helical" evidence="8">
    <location>
        <begin position="251"/>
        <end position="276"/>
    </location>
</feature>
<dbReference type="InterPro" id="IPR011527">
    <property type="entry name" value="ABC1_TM_dom"/>
</dbReference>
<evidence type="ECO:0000256" key="6">
    <source>
        <dbReference type="ARBA" id="ARBA00022989"/>
    </source>
</evidence>
<keyword evidence="6 8" id="KW-1133">Transmembrane helix</keyword>
<evidence type="ECO:0000313" key="12">
    <source>
        <dbReference type="Proteomes" id="UP000011686"/>
    </source>
</evidence>
<dbReference type="Gene3D" id="3.40.50.300">
    <property type="entry name" value="P-loop containing nucleotide triphosphate hydrolases"/>
    <property type="match status" value="1"/>
</dbReference>
<evidence type="ECO:0000256" key="7">
    <source>
        <dbReference type="ARBA" id="ARBA00023136"/>
    </source>
</evidence>
<keyword evidence="3 8" id="KW-0812">Transmembrane</keyword>
<dbReference type="Pfam" id="PF00664">
    <property type="entry name" value="ABC_membrane"/>
    <property type="match status" value="1"/>
</dbReference>
<dbReference type="PROSITE" id="PS50929">
    <property type="entry name" value="ABC_TM1F"/>
    <property type="match status" value="1"/>
</dbReference>
<feature type="domain" description="ABC transporter" evidence="9">
    <location>
        <begin position="366"/>
        <end position="579"/>
    </location>
</feature>
<feature type="transmembrane region" description="Helical" evidence="8">
    <location>
        <begin position="288"/>
        <end position="307"/>
    </location>
</feature>
<evidence type="ECO:0000256" key="3">
    <source>
        <dbReference type="ARBA" id="ARBA00022692"/>
    </source>
</evidence>
<evidence type="ECO:0000313" key="11">
    <source>
        <dbReference type="EMBL" id="AGF47928.1"/>
    </source>
</evidence>
<evidence type="ECO:0000259" key="9">
    <source>
        <dbReference type="PROSITE" id="PS50893"/>
    </source>
</evidence>
<dbReference type="PANTHER" id="PTHR24221:SF261">
    <property type="entry name" value="GLUTATHIONE_L-CYSTEINE TRANSPORT SYSTEM ATP-BINDING_PERMEASE PROTEIN CYDD"/>
    <property type="match status" value="1"/>
</dbReference>
<keyword evidence="5" id="KW-0067">ATP-binding</keyword>
<evidence type="ECO:0000256" key="2">
    <source>
        <dbReference type="ARBA" id="ARBA00022475"/>
    </source>
</evidence>
<dbReference type="NCBIfam" id="TIGR02857">
    <property type="entry name" value="CydD"/>
    <property type="match status" value="1"/>
</dbReference>
<dbReference type="InterPro" id="IPR014216">
    <property type="entry name" value="ABC_transptr_CydD"/>
</dbReference>
<keyword evidence="2" id="KW-1003">Cell membrane</keyword>
<dbReference type="GO" id="GO:0140359">
    <property type="term" value="F:ABC-type transporter activity"/>
    <property type="evidence" value="ECO:0007669"/>
    <property type="project" value="InterPro"/>
</dbReference>
<dbReference type="InterPro" id="IPR039421">
    <property type="entry name" value="Type_1_exporter"/>
</dbReference>
<feature type="transmembrane region" description="Helical" evidence="8">
    <location>
        <begin position="146"/>
        <end position="167"/>
    </location>
</feature>
<dbReference type="SUPFAM" id="SSF52540">
    <property type="entry name" value="P-loop containing nucleoside triphosphate hydrolases"/>
    <property type="match status" value="1"/>
</dbReference>
<dbReference type="GO" id="GO:0016887">
    <property type="term" value="F:ATP hydrolysis activity"/>
    <property type="evidence" value="ECO:0007669"/>
    <property type="project" value="InterPro"/>
</dbReference>
<dbReference type="Pfam" id="PF00005">
    <property type="entry name" value="ABC_tran"/>
    <property type="match status" value="1"/>
</dbReference>
<dbReference type="InterPro" id="IPR003439">
    <property type="entry name" value="ABC_transporter-like_ATP-bd"/>
</dbReference>
<dbReference type="GO" id="GO:0005524">
    <property type="term" value="F:ATP binding"/>
    <property type="evidence" value="ECO:0007669"/>
    <property type="project" value="UniProtKB-KW"/>
</dbReference>
<reference evidence="11 12" key="1">
    <citation type="journal article" date="2013" name="Genome Biol. Evol.">
        <title>Genome evolution and phylogenomic analysis of candidatus kinetoplastibacterium, the betaproteobacterial endosymbionts of strigomonas and angomonas.</title>
        <authorList>
            <person name="Alves J.M."/>
            <person name="Serrano M.G."/>
            <person name="Maia da Silva F."/>
            <person name="Voegtly L.J."/>
            <person name="Matveyev A.V."/>
            <person name="Teixeira M.M."/>
            <person name="Camargo E.P."/>
            <person name="Buck G.A."/>
        </authorList>
    </citation>
    <scope>NUCLEOTIDE SEQUENCE [LARGE SCALE GENOMIC DNA]</scope>
    <source>
        <strain evidence="11 12">TCC036E</strain>
    </source>
</reference>
<dbReference type="SUPFAM" id="SSF90123">
    <property type="entry name" value="ABC transporter transmembrane region"/>
    <property type="match status" value="1"/>
</dbReference>
<feature type="transmembrane region" description="Helical" evidence="8">
    <location>
        <begin position="72"/>
        <end position="96"/>
    </location>
</feature>
<evidence type="ECO:0000256" key="4">
    <source>
        <dbReference type="ARBA" id="ARBA00022741"/>
    </source>
</evidence>
<dbReference type="GO" id="GO:0034040">
    <property type="term" value="F:ATPase-coupled lipid transmembrane transporter activity"/>
    <property type="evidence" value="ECO:0007669"/>
    <property type="project" value="TreeGrafter"/>
</dbReference>
<dbReference type="eggNOG" id="COG4988">
    <property type="taxonomic scope" value="Bacteria"/>
</dbReference>
<sequence>MEIKNKLPKEIAKALGSWLRGLVRFTPLPMFVAILAPLVSGVFLILQLWFFSEIVSGIVIEHLTISDLYKQIFVFIFLYLLRYTAIYLGDMAGIFASENIKYHIRQLLFYRIWSQGPQWSKAKISGEIAASIIDQVEVLDGFFSKYVPVVINAVVTPIAFSIFIIFFDRIIGILLLVTIPLIPLFMALIGFGAEEASKKHLKSFARLSGFFADRVRGLDTLKMYGREESELTYLKEVCDSLRYSTLDVLKIAFISSAALEFFASLGVASVALYIGLNFLGFLNSNNILVLQIGLFFLLMAPEIYFPLRQMALHYHDRAAARAASDNIRNIFDGLPNLDPNRNIIDEISTDKSFSEELNNVSIKLSIRNLDLYYEGNSNSVLKNINLDILPGQHVCLLGPSGVGKTSLLEAIVGLRDYSGNIDLNNTDSKLWPKKCLRMQTCLIGQNPYIFEGTIAENIMVGNPYATNNDLLEAARKSLVLDFANNLKDGLDTMLGKNGRGLSRGQIQRISIARLFLRRPALILLDEPTAHLDAVTELLLIEEIISFSQNKTLFVVTHSKQVSEKFSIRWFLEKNLIRNI</sequence>
<proteinExistence type="predicted"/>
<dbReference type="GO" id="GO:0042883">
    <property type="term" value="P:cysteine transport"/>
    <property type="evidence" value="ECO:0007669"/>
    <property type="project" value="InterPro"/>
</dbReference>
<dbReference type="PANTHER" id="PTHR24221">
    <property type="entry name" value="ATP-BINDING CASSETTE SUB-FAMILY B"/>
    <property type="match status" value="1"/>
</dbReference>
<dbReference type="HOGENOM" id="CLU_000604_84_9_4"/>
<evidence type="ECO:0000256" key="5">
    <source>
        <dbReference type="ARBA" id="ARBA00022840"/>
    </source>
</evidence>
<accession>M1L5L5</accession>
<dbReference type="Proteomes" id="UP000011686">
    <property type="component" value="Chromosome"/>
</dbReference>
<name>M1L5L5_9PROT</name>
<comment type="subcellular location">
    <subcellularLocation>
        <location evidence="1">Cell membrane</location>
        <topology evidence="1">Multi-pass membrane protein</topology>
    </subcellularLocation>
</comment>
<dbReference type="InterPro" id="IPR003593">
    <property type="entry name" value="AAA+_ATPase"/>
</dbReference>
<keyword evidence="7 8" id="KW-0472">Membrane</keyword>
<dbReference type="STRING" id="1208918.CDEE_0083"/>
<dbReference type="KEGG" id="kct:CDEE_0083"/>
<dbReference type="Gene3D" id="1.20.1560.10">
    <property type="entry name" value="ABC transporter type 1, transmembrane domain"/>
    <property type="match status" value="1"/>
</dbReference>
<feature type="domain" description="ABC transmembrane type-1" evidence="10">
    <location>
        <begin position="31"/>
        <end position="319"/>
    </location>
</feature>
<organism evidence="11 12">
    <name type="scientific">Candidatus Kinetoplastidibacterium crithidiae TCC036E</name>
    <dbReference type="NCBI Taxonomy" id="1208918"/>
    <lineage>
        <taxon>Bacteria</taxon>
        <taxon>Pseudomonadati</taxon>
        <taxon>Pseudomonadota</taxon>
        <taxon>Betaproteobacteria</taxon>
        <taxon>Candidatus Kinetoplastidibacterium</taxon>
    </lineage>
</organism>
<gene>
    <name evidence="11" type="ORF">CDEE_0083</name>
</gene>
<dbReference type="EMBL" id="CP003804">
    <property type="protein sequence ID" value="AGF47928.1"/>
    <property type="molecule type" value="Genomic_DNA"/>
</dbReference>
<feature type="transmembrane region" description="Helical" evidence="8">
    <location>
        <begin position="173"/>
        <end position="193"/>
    </location>
</feature>
<keyword evidence="4" id="KW-0547">Nucleotide-binding</keyword>
<evidence type="ECO:0000259" key="10">
    <source>
        <dbReference type="PROSITE" id="PS50929"/>
    </source>
</evidence>
<dbReference type="PATRIC" id="fig|1208918.3.peg.627"/>
<dbReference type="InterPro" id="IPR027417">
    <property type="entry name" value="P-loop_NTPase"/>
</dbReference>
<feature type="transmembrane region" description="Helical" evidence="8">
    <location>
        <begin position="28"/>
        <end position="52"/>
    </location>
</feature>